<reference evidence="1" key="1">
    <citation type="submission" date="2020-08" db="EMBL/GenBank/DDBJ databases">
        <title>Multicomponent nature underlies the extraordinary mechanical properties of spider dragline silk.</title>
        <authorList>
            <person name="Kono N."/>
            <person name="Nakamura H."/>
            <person name="Mori M."/>
            <person name="Yoshida Y."/>
            <person name="Ohtoshi R."/>
            <person name="Malay A.D."/>
            <person name="Moran D.A.P."/>
            <person name="Tomita M."/>
            <person name="Numata K."/>
            <person name="Arakawa K."/>
        </authorList>
    </citation>
    <scope>NUCLEOTIDE SEQUENCE</scope>
</reference>
<proteinExistence type="predicted"/>
<name>A0A8X6NDM5_NEPPI</name>
<evidence type="ECO:0000313" key="1">
    <source>
        <dbReference type="EMBL" id="GFT09448.1"/>
    </source>
</evidence>
<protein>
    <submittedName>
        <fullName evidence="1">TRASH domain-containing protein</fullName>
    </submittedName>
</protein>
<gene>
    <name evidence="1" type="primary">AVEN_30672_1</name>
    <name evidence="1" type="ORF">NPIL_635171</name>
</gene>
<dbReference type="EMBL" id="BMAW01057179">
    <property type="protein sequence ID" value="GFT09448.1"/>
    <property type="molecule type" value="Genomic_DNA"/>
</dbReference>
<dbReference type="OrthoDB" id="2434995at2759"/>
<feature type="non-terminal residue" evidence="1">
    <location>
        <position position="1"/>
    </location>
</feature>
<sequence length="99" mass="10706">FIAPAENAIVPNGVTKDGSRSSSPQLIVPDEVYPEAILETVDSDPENLDAGVEEPEIEELVEKSTRDQEVMCQPTMISCAISCKPILKSQGIQTGLKTY</sequence>
<dbReference type="AlphaFoldDB" id="A0A8X6NDM5"/>
<evidence type="ECO:0000313" key="2">
    <source>
        <dbReference type="Proteomes" id="UP000887013"/>
    </source>
</evidence>
<keyword evidence="2" id="KW-1185">Reference proteome</keyword>
<dbReference type="Proteomes" id="UP000887013">
    <property type="component" value="Unassembled WGS sequence"/>
</dbReference>
<comment type="caution">
    <text evidence="1">The sequence shown here is derived from an EMBL/GenBank/DDBJ whole genome shotgun (WGS) entry which is preliminary data.</text>
</comment>
<accession>A0A8X6NDM5</accession>
<organism evidence="1 2">
    <name type="scientific">Nephila pilipes</name>
    <name type="common">Giant wood spider</name>
    <name type="synonym">Nephila maculata</name>
    <dbReference type="NCBI Taxonomy" id="299642"/>
    <lineage>
        <taxon>Eukaryota</taxon>
        <taxon>Metazoa</taxon>
        <taxon>Ecdysozoa</taxon>
        <taxon>Arthropoda</taxon>
        <taxon>Chelicerata</taxon>
        <taxon>Arachnida</taxon>
        <taxon>Araneae</taxon>
        <taxon>Araneomorphae</taxon>
        <taxon>Entelegynae</taxon>
        <taxon>Araneoidea</taxon>
        <taxon>Nephilidae</taxon>
        <taxon>Nephila</taxon>
    </lineage>
</organism>